<dbReference type="GO" id="GO:0005975">
    <property type="term" value="P:carbohydrate metabolic process"/>
    <property type="evidence" value="ECO:0007669"/>
    <property type="project" value="InterPro"/>
</dbReference>
<evidence type="ECO:0000256" key="4">
    <source>
        <dbReference type="ARBA" id="ARBA00022723"/>
    </source>
</evidence>
<proteinExistence type="inferred from homology"/>
<evidence type="ECO:0000256" key="6">
    <source>
        <dbReference type="ARBA" id="ARBA00023235"/>
    </source>
</evidence>
<keyword evidence="5 7" id="KW-0460">Magnesium</keyword>
<dbReference type="InterPro" id="IPR005841">
    <property type="entry name" value="Alpha-D-phosphohexomutase_SF"/>
</dbReference>
<evidence type="ECO:0000259" key="11">
    <source>
        <dbReference type="Pfam" id="PF02880"/>
    </source>
</evidence>
<dbReference type="PROSITE" id="PS00710">
    <property type="entry name" value="PGM_PMM"/>
    <property type="match status" value="1"/>
</dbReference>
<dbReference type="SUPFAM" id="SSF55957">
    <property type="entry name" value="Phosphoglucomutase, C-terminal domain"/>
    <property type="match status" value="1"/>
</dbReference>
<dbReference type="InterPro" id="IPR016055">
    <property type="entry name" value="A-D-PHexomutase_a/b/a-I/II/III"/>
</dbReference>
<evidence type="ECO:0000256" key="1">
    <source>
        <dbReference type="ARBA" id="ARBA00001946"/>
    </source>
</evidence>
<reference evidence="12" key="1">
    <citation type="submission" date="2020-07" db="EMBL/GenBank/DDBJ databases">
        <title>Huge and variable diversity of episymbiotic CPR bacteria and DPANN archaea in groundwater ecosystems.</title>
        <authorList>
            <person name="He C.Y."/>
            <person name="Keren R."/>
            <person name="Whittaker M."/>
            <person name="Farag I.F."/>
            <person name="Doudna J."/>
            <person name="Cate J.H.D."/>
            <person name="Banfield J.F."/>
        </authorList>
    </citation>
    <scope>NUCLEOTIDE SEQUENCE</scope>
    <source>
        <strain evidence="12">NC_groundwater_1813_Pr3_B-0.1um_71_17</strain>
    </source>
</reference>
<dbReference type="InterPro" id="IPR005843">
    <property type="entry name" value="A-D-PHexomutase_C"/>
</dbReference>
<dbReference type="Pfam" id="PF00408">
    <property type="entry name" value="PGM_PMM_IV"/>
    <property type="match status" value="1"/>
</dbReference>
<gene>
    <name evidence="12" type="primary">glmM</name>
    <name evidence="12" type="ORF">HZA61_05100</name>
</gene>
<evidence type="ECO:0000259" key="9">
    <source>
        <dbReference type="Pfam" id="PF02878"/>
    </source>
</evidence>
<feature type="domain" description="Alpha-D-phosphohexomutase alpha/beta/alpha" evidence="9">
    <location>
        <begin position="36"/>
        <end position="158"/>
    </location>
</feature>
<dbReference type="InterPro" id="IPR016066">
    <property type="entry name" value="A-D-PHexomutase_CS"/>
</dbReference>
<evidence type="ECO:0000256" key="7">
    <source>
        <dbReference type="RuleBase" id="RU004326"/>
    </source>
</evidence>
<evidence type="ECO:0000256" key="3">
    <source>
        <dbReference type="ARBA" id="ARBA00022553"/>
    </source>
</evidence>
<dbReference type="InterPro" id="IPR050060">
    <property type="entry name" value="Phosphoglucosamine_mutase"/>
</dbReference>
<dbReference type="InterPro" id="IPR036900">
    <property type="entry name" value="A-D-PHexomutase_C_sf"/>
</dbReference>
<dbReference type="SUPFAM" id="SSF53738">
    <property type="entry name" value="Phosphoglucomutase, first 3 domains"/>
    <property type="match status" value="3"/>
</dbReference>
<dbReference type="Gene3D" id="3.40.120.10">
    <property type="entry name" value="Alpha-D-Glucose-1,6-Bisphosphate, subunit A, domain 3"/>
    <property type="match status" value="3"/>
</dbReference>
<sequence>MPGASSRRASVRCCVRAFRPPPEESRMSSSLMISVAGVRGIVGESLTPAVAARFAAAFSHALGEGPVVIGRDARVSGPMVLQAVCAGLTAAGRDVVDIGLATTPATQMAVEHLKAAGGVILTASHNPAPWNALKFLSGRGEFLGAAEGKAVRERFEQDRDLWTTWDKLGSVRSEAGALEWHLARVLGLEYVNVDAIRARKLKVVVDGCASVGGVAVPALLERLGATVVKLDCEPNGRFTRELEPLPEHLGALGKAVLEAKADFGVALDPDADRAAFVAADGKPLGEEFTVVLGTQVVLAVHKGPVVTNLSTSRMLDKVCEGAGVALHRTPVGEAHVVAAIHAVGAIAGGEGNGGMILPAAHCGRDGLVAVALIAQAMARGATLRELATGLPQYAMVKDKLARPDEPWERAADRLRSVFADWELDTVDGMRFARGEEWVHVRPSGTEPVVRVIAETPALVRTREIVEVARKAVEA</sequence>
<dbReference type="EMBL" id="JACRIW010000038">
    <property type="protein sequence ID" value="MBI5168843.1"/>
    <property type="molecule type" value="Genomic_DNA"/>
</dbReference>
<keyword evidence="4 7" id="KW-0479">Metal-binding</keyword>
<dbReference type="InterPro" id="IPR005845">
    <property type="entry name" value="A-D-PHexomutase_a/b/a-II"/>
</dbReference>
<dbReference type="Pfam" id="PF02879">
    <property type="entry name" value="PGM_PMM_II"/>
    <property type="match status" value="1"/>
</dbReference>
<comment type="cofactor">
    <cofactor evidence="1">
        <name>Mg(2+)</name>
        <dbReference type="ChEBI" id="CHEBI:18420"/>
    </cofactor>
</comment>
<dbReference type="GO" id="GO:0008966">
    <property type="term" value="F:phosphoglucosamine mutase activity"/>
    <property type="evidence" value="ECO:0007669"/>
    <property type="project" value="UniProtKB-EC"/>
</dbReference>
<name>A0A933SBP3_UNCEI</name>
<dbReference type="InterPro" id="IPR005846">
    <property type="entry name" value="A-D-PHexomutase_a/b/a-III"/>
</dbReference>
<dbReference type="NCBIfam" id="TIGR03990">
    <property type="entry name" value="Arch_GlmM"/>
    <property type="match status" value="1"/>
</dbReference>
<dbReference type="InterPro" id="IPR005844">
    <property type="entry name" value="A-D-PHexomutase_a/b/a-I"/>
</dbReference>
<dbReference type="GO" id="GO:0005829">
    <property type="term" value="C:cytosol"/>
    <property type="evidence" value="ECO:0007669"/>
    <property type="project" value="TreeGrafter"/>
</dbReference>
<evidence type="ECO:0000313" key="13">
    <source>
        <dbReference type="Proteomes" id="UP000696931"/>
    </source>
</evidence>
<dbReference type="GO" id="GO:0004615">
    <property type="term" value="F:phosphomannomutase activity"/>
    <property type="evidence" value="ECO:0007669"/>
    <property type="project" value="TreeGrafter"/>
</dbReference>
<dbReference type="Gene3D" id="3.30.310.50">
    <property type="entry name" value="Alpha-D-phosphohexomutase, C-terminal domain"/>
    <property type="match status" value="1"/>
</dbReference>
<organism evidence="12 13">
    <name type="scientific">Eiseniibacteriota bacterium</name>
    <dbReference type="NCBI Taxonomy" id="2212470"/>
    <lineage>
        <taxon>Bacteria</taxon>
        <taxon>Candidatus Eiseniibacteriota</taxon>
    </lineage>
</organism>
<feature type="domain" description="Alpha-D-phosphohexomutase C-terminal" evidence="8">
    <location>
        <begin position="424"/>
        <end position="466"/>
    </location>
</feature>
<feature type="domain" description="Alpha-D-phosphohexomutase alpha/beta/alpha" evidence="10">
    <location>
        <begin position="190"/>
        <end position="281"/>
    </location>
</feature>
<dbReference type="InterPro" id="IPR024086">
    <property type="entry name" value="GlmM_arc-type"/>
</dbReference>
<comment type="similarity">
    <text evidence="2 7">Belongs to the phosphohexose mutase family.</text>
</comment>
<evidence type="ECO:0000256" key="5">
    <source>
        <dbReference type="ARBA" id="ARBA00022842"/>
    </source>
</evidence>
<dbReference type="Pfam" id="PF02880">
    <property type="entry name" value="PGM_PMM_III"/>
    <property type="match status" value="1"/>
</dbReference>
<dbReference type="EC" id="5.4.2.10" evidence="12"/>
<dbReference type="GO" id="GO:0009252">
    <property type="term" value="P:peptidoglycan biosynthetic process"/>
    <property type="evidence" value="ECO:0007669"/>
    <property type="project" value="TreeGrafter"/>
</dbReference>
<evidence type="ECO:0000259" key="8">
    <source>
        <dbReference type="Pfam" id="PF00408"/>
    </source>
</evidence>
<feature type="domain" description="Alpha-D-phosphohexomutase alpha/beta/alpha" evidence="11">
    <location>
        <begin position="300"/>
        <end position="390"/>
    </location>
</feature>
<evidence type="ECO:0000313" key="12">
    <source>
        <dbReference type="EMBL" id="MBI5168843.1"/>
    </source>
</evidence>
<protein>
    <submittedName>
        <fullName evidence="12">Phosphoglucosamine mutase</fullName>
        <ecNumber evidence="12">5.4.2.10</ecNumber>
    </submittedName>
</protein>
<dbReference type="GO" id="GO:0006048">
    <property type="term" value="P:UDP-N-acetylglucosamine biosynthetic process"/>
    <property type="evidence" value="ECO:0007669"/>
    <property type="project" value="TreeGrafter"/>
</dbReference>
<dbReference type="PANTHER" id="PTHR42946">
    <property type="entry name" value="PHOSPHOHEXOSE MUTASE"/>
    <property type="match status" value="1"/>
</dbReference>
<keyword evidence="3" id="KW-0597">Phosphoprotein</keyword>
<keyword evidence="6 12" id="KW-0413">Isomerase</keyword>
<evidence type="ECO:0000256" key="2">
    <source>
        <dbReference type="ARBA" id="ARBA00010231"/>
    </source>
</evidence>
<dbReference type="AlphaFoldDB" id="A0A933SBP3"/>
<dbReference type="PANTHER" id="PTHR42946:SF1">
    <property type="entry name" value="PHOSPHOGLUCOMUTASE (ALPHA-D-GLUCOSE-1,6-BISPHOSPHATE-DEPENDENT)"/>
    <property type="match status" value="1"/>
</dbReference>
<accession>A0A933SBP3</accession>
<dbReference type="Proteomes" id="UP000696931">
    <property type="component" value="Unassembled WGS sequence"/>
</dbReference>
<dbReference type="PRINTS" id="PR00509">
    <property type="entry name" value="PGMPMM"/>
</dbReference>
<dbReference type="GO" id="GO:0000287">
    <property type="term" value="F:magnesium ion binding"/>
    <property type="evidence" value="ECO:0007669"/>
    <property type="project" value="InterPro"/>
</dbReference>
<comment type="caution">
    <text evidence="12">The sequence shown here is derived from an EMBL/GenBank/DDBJ whole genome shotgun (WGS) entry which is preliminary data.</text>
</comment>
<dbReference type="Pfam" id="PF02878">
    <property type="entry name" value="PGM_PMM_I"/>
    <property type="match status" value="1"/>
</dbReference>
<evidence type="ECO:0000259" key="10">
    <source>
        <dbReference type="Pfam" id="PF02879"/>
    </source>
</evidence>